<evidence type="ECO:0000313" key="1">
    <source>
        <dbReference type="EMBL" id="BDV36509.1"/>
    </source>
</evidence>
<name>A0ABM8EEN5_9HYPH</name>
<keyword evidence="1" id="KW-0614">Plasmid</keyword>
<protein>
    <submittedName>
        <fullName evidence="1">Uncharacterized protein</fullName>
    </submittedName>
</protein>
<evidence type="ECO:0000313" key="2">
    <source>
        <dbReference type="Proteomes" id="UP001317629"/>
    </source>
</evidence>
<organism evidence="1 2">
    <name type="scientific">Methylocystis iwaonis</name>
    <dbReference type="NCBI Taxonomy" id="2885079"/>
    <lineage>
        <taxon>Bacteria</taxon>
        <taxon>Pseudomonadati</taxon>
        <taxon>Pseudomonadota</taxon>
        <taxon>Alphaproteobacteria</taxon>
        <taxon>Hyphomicrobiales</taxon>
        <taxon>Methylocystaceae</taxon>
        <taxon>Methylocystis</taxon>
    </lineage>
</organism>
<keyword evidence="2" id="KW-1185">Reference proteome</keyword>
<sequence>MSEIEKLLRDIHTLRESIQIDWGELYSNPLREAERNEIRTHLELCQAELGILIERLKKFEDDASN</sequence>
<accession>A0ABM8EEN5</accession>
<proteinExistence type="predicted"/>
<dbReference type="RefSeq" id="WP_281932594.1">
    <property type="nucleotide sequence ID" value="NZ_AP027144.1"/>
</dbReference>
<reference evidence="1 2" key="1">
    <citation type="journal article" date="2023" name="Int. J. Syst. Evol. Microbiol.">
        <title>Methylocystis iwaonis sp. nov., a type II methane-oxidizing bacterium from surface soil of a rice paddy field in Japan, and emended description of the genus Methylocystis (ex Whittenbury et al. 1970) Bowman et al. 1993.</title>
        <authorList>
            <person name="Kaise H."/>
            <person name="Sawadogo J.B."/>
            <person name="Alam M.S."/>
            <person name="Ueno C."/>
            <person name="Dianou D."/>
            <person name="Shinjo R."/>
            <person name="Asakawa S."/>
        </authorList>
    </citation>
    <scope>NUCLEOTIDE SEQUENCE [LARGE SCALE GENOMIC DNA]</scope>
    <source>
        <strain evidence="1 2">SS37A-Re</strain>
    </source>
</reference>
<gene>
    <name evidence="1" type="ORF">SS37A_40390</name>
</gene>
<dbReference type="Proteomes" id="UP001317629">
    <property type="component" value="Plasmid pSS37A-Re-2"/>
</dbReference>
<geneLocation type="plasmid" evidence="1 2">
    <name>pSS37A-Re-2</name>
</geneLocation>
<dbReference type="EMBL" id="AP027144">
    <property type="protein sequence ID" value="BDV36509.1"/>
    <property type="molecule type" value="Genomic_DNA"/>
</dbReference>